<dbReference type="SUPFAM" id="SSF51161">
    <property type="entry name" value="Trimeric LpxA-like enzymes"/>
    <property type="match status" value="1"/>
</dbReference>
<dbReference type="InterPro" id="IPR020019">
    <property type="entry name" value="AcTrfase_PglD-like"/>
</dbReference>
<dbReference type="EMBL" id="JXAL01000022">
    <property type="protein sequence ID" value="KIL35416.1"/>
    <property type="molecule type" value="Genomic_DNA"/>
</dbReference>
<keyword evidence="2" id="KW-1185">Reference proteome</keyword>
<evidence type="ECO:0000313" key="2">
    <source>
        <dbReference type="Proteomes" id="UP000054526"/>
    </source>
</evidence>
<sequence length="217" mass="23308">MTEETLFTKRLIIVGAGGLARMIYSWLPDFSGYQEAWEPAGFLSDRLDDLQGYDYELPILGTIGDYQPEPNDQLVMAIAEPRSKLSIGESLERRGAKFTSLIHPTAIIGKNVKFGRGCVICPRAVLTCDIRMGSFVLVNLAVTIGHDVRIGDGCTINAHADVTGFTELGIGVFLGSHAVVTPSVKAKDYTKIGAGSVAIRTVPPGISIFGVPGKRIN</sequence>
<dbReference type="Gene3D" id="2.160.10.10">
    <property type="entry name" value="Hexapeptide repeat proteins"/>
    <property type="match status" value="1"/>
</dbReference>
<dbReference type="InterPro" id="IPR050179">
    <property type="entry name" value="Trans_hexapeptide_repeat"/>
</dbReference>
<proteinExistence type="predicted"/>
<comment type="caution">
    <text evidence="1">The sequence shown here is derived from an EMBL/GenBank/DDBJ whole genome shotgun (WGS) entry which is preliminary data.</text>
</comment>
<dbReference type="PANTHER" id="PTHR43300:SF7">
    <property type="entry name" value="UDP-N-ACETYLBACILLOSAMINE N-ACETYLTRANSFERASE"/>
    <property type="match status" value="1"/>
</dbReference>
<evidence type="ECO:0000313" key="1">
    <source>
        <dbReference type="EMBL" id="KIL35416.1"/>
    </source>
</evidence>
<dbReference type="InterPro" id="IPR011004">
    <property type="entry name" value="Trimer_LpxA-like_sf"/>
</dbReference>
<accession>A0ABR5A2Y3</accession>
<dbReference type="Proteomes" id="UP000054526">
    <property type="component" value="Unassembled WGS sequence"/>
</dbReference>
<dbReference type="RefSeq" id="WP_041064290.1">
    <property type="nucleotide sequence ID" value="NZ_JXAL01000022.1"/>
</dbReference>
<dbReference type="NCBIfam" id="TIGR03570">
    <property type="entry name" value="NeuD_NnaD"/>
    <property type="match status" value="1"/>
</dbReference>
<evidence type="ECO:0008006" key="3">
    <source>
        <dbReference type="Google" id="ProtNLM"/>
    </source>
</evidence>
<protein>
    <recommendedName>
        <fullName evidence="3">PglD N-terminal domain-containing protein</fullName>
    </recommendedName>
</protein>
<dbReference type="PANTHER" id="PTHR43300">
    <property type="entry name" value="ACETYLTRANSFERASE"/>
    <property type="match status" value="1"/>
</dbReference>
<organism evidence="1 2">
    <name type="scientific">Cohnella kolymensis</name>
    <dbReference type="NCBI Taxonomy" id="1590652"/>
    <lineage>
        <taxon>Bacteria</taxon>
        <taxon>Bacillati</taxon>
        <taxon>Bacillota</taxon>
        <taxon>Bacilli</taxon>
        <taxon>Bacillales</taxon>
        <taxon>Paenibacillaceae</taxon>
        <taxon>Cohnella</taxon>
    </lineage>
</organism>
<name>A0ABR5A2Y3_9BACL</name>
<dbReference type="Gene3D" id="3.40.50.20">
    <property type="match status" value="1"/>
</dbReference>
<dbReference type="CDD" id="cd03360">
    <property type="entry name" value="LbH_AT_putative"/>
    <property type="match status" value="1"/>
</dbReference>
<gene>
    <name evidence="1" type="ORF">SD71_14040</name>
</gene>
<reference evidence="1 2" key="1">
    <citation type="submission" date="2014-12" db="EMBL/GenBank/DDBJ databases">
        <title>Draft genome sequence of Cohnella kolymensis strain B-2846.</title>
        <authorList>
            <person name="Karlyshev A.V."/>
            <person name="Kudryashova E.B."/>
        </authorList>
    </citation>
    <scope>NUCLEOTIDE SEQUENCE [LARGE SCALE GENOMIC DNA]</scope>
    <source>
        <strain evidence="1 2">VKM B-2846</strain>
    </source>
</reference>